<protein>
    <submittedName>
        <fullName evidence="1">Uncharacterized protein</fullName>
    </submittedName>
</protein>
<organism evidence="1 2">
    <name type="scientific">Gordonia crocea</name>
    <dbReference type="NCBI Taxonomy" id="589162"/>
    <lineage>
        <taxon>Bacteria</taxon>
        <taxon>Bacillati</taxon>
        <taxon>Actinomycetota</taxon>
        <taxon>Actinomycetes</taxon>
        <taxon>Mycobacteriales</taxon>
        <taxon>Gordoniaceae</taxon>
        <taxon>Gordonia</taxon>
    </lineage>
</organism>
<gene>
    <name evidence="1" type="ORF">nbrc107697_13030</name>
</gene>
<accession>A0A7I9UVL9</accession>
<dbReference type="AlphaFoldDB" id="A0A7I9UVL9"/>
<comment type="caution">
    <text evidence="1">The sequence shown here is derived from an EMBL/GenBank/DDBJ whole genome shotgun (WGS) entry which is preliminary data.</text>
</comment>
<dbReference type="Proteomes" id="UP000444980">
    <property type="component" value="Unassembled WGS sequence"/>
</dbReference>
<evidence type="ECO:0000313" key="2">
    <source>
        <dbReference type="Proteomes" id="UP000444980"/>
    </source>
</evidence>
<name>A0A7I9UVL9_9ACTN</name>
<proteinExistence type="predicted"/>
<evidence type="ECO:0000313" key="1">
    <source>
        <dbReference type="EMBL" id="GED97264.1"/>
    </source>
</evidence>
<keyword evidence="2" id="KW-1185">Reference proteome</keyword>
<dbReference type="EMBL" id="BJOU01000001">
    <property type="protein sequence ID" value="GED97264.1"/>
    <property type="molecule type" value="Genomic_DNA"/>
</dbReference>
<reference evidence="2" key="1">
    <citation type="submission" date="2019-06" db="EMBL/GenBank/DDBJ databases">
        <title>Gordonia isolated from sludge of a wastewater treatment plant.</title>
        <authorList>
            <person name="Tamura T."/>
            <person name="Aoyama K."/>
            <person name="Kang Y."/>
            <person name="Saito S."/>
            <person name="Akiyama N."/>
            <person name="Yazawa K."/>
            <person name="Gonoi T."/>
            <person name="Mikami Y."/>
        </authorList>
    </citation>
    <scope>NUCLEOTIDE SEQUENCE [LARGE SCALE GENOMIC DNA]</scope>
    <source>
        <strain evidence="2">NBRC 107697</strain>
    </source>
</reference>
<sequence length="51" mass="5516">MAFSDSDPSPAVAQERLLHTFQNGGEGLSVTLAGSQDGRVERVACEFHRLQ</sequence>